<evidence type="ECO:0008006" key="3">
    <source>
        <dbReference type="Google" id="ProtNLM"/>
    </source>
</evidence>
<comment type="caution">
    <text evidence="1">The sequence shown here is derived from an EMBL/GenBank/DDBJ whole genome shotgun (WGS) entry which is preliminary data.</text>
</comment>
<reference evidence="1 2" key="1">
    <citation type="submission" date="2014-11" db="EMBL/GenBank/DDBJ databases">
        <title>Draft Genome Sequences of Xanthomonas vesicatoria Strains from the Balkan Peninsula.</title>
        <authorList>
            <person name="Vancheva T."/>
            <person name="Lefeuvre P."/>
            <person name="Bogatzevska N."/>
            <person name="Moncheva P."/>
            <person name="Koebnik R."/>
        </authorList>
    </citation>
    <scope>NUCLEOTIDE SEQUENCE [LARGE SCALE GENOMIC DNA]</scope>
    <source>
        <strain evidence="1 2">53M</strain>
    </source>
</reference>
<sequence length="140" mass="14830">MKTYEMSASGTPGIVHLEALQDDASCGSVAAHKPLIALVDAGNRSAGELLATYLWASGATFMGEHTIGAGGGRDSQSQGGALGDSGYRALVSDNFYIFDPTDNLRAGEMDEATLVDRVATDVFLPKPKAPLRYPVRRRRA</sequence>
<evidence type="ECO:0000313" key="2">
    <source>
        <dbReference type="Proteomes" id="UP000030969"/>
    </source>
</evidence>
<accession>A0AAJ0N6B7</accession>
<proteinExistence type="predicted"/>
<name>A0AAJ0N6B7_9XANT</name>
<evidence type="ECO:0000313" key="1">
    <source>
        <dbReference type="EMBL" id="KHM97662.1"/>
    </source>
</evidence>
<dbReference type="GO" id="GO:0006508">
    <property type="term" value="P:proteolysis"/>
    <property type="evidence" value="ECO:0007669"/>
    <property type="project" value="InterPro"/>
</dbReference>
<dbReference type="Gene3D" id="3.90.226.10">
    <property type="entry name" value="2-enoyl-CoA Hydratase, Chain A, domain 1"/>
    <property type="match status" value="1"/>
</dbReference>
<protein>
    <recommendedName>
        <fullName evidence="3">Tail specific protease domain-containing protein</fullName>
    </recommendedName>
</protein>
<dbReference type="GO" id="GO:0008236">
    <property type="term" value="F:serine-type peptidase activity"/>
    <property type="evidence" value="ECO:0007669"/>
    <property type="project" value="InterPro"/>
</dbReference>
<dbReference type="EMBL" id="JSYJ01000011">
    <property type="protein sequence ID" value="KHM97662.1"/>
    <property type="molecule type" value="Genomic_DNA"/>
</dbReference>
<organism evidence="1 2">
    <name type="scientific">Xanthomonas vesicatoria</name>
    <dbReference type="NCBI Taxonomy" id="56460"/>
    <lineage>
        <taxon>Bacteria</taxon>
        <taxon>Pseudomonadati</taxon>
        <taxon>Pseudomonadota</taxon>
        <taxon>Gammaproteobacteria</taxon>
        <taxon>Lysobacterales</taxon>
        <taxon>Lysobacteraceae</taxon>
        <taxon>Xanthomonas</taxon>
    </lineage>
</organism>
<gene>
    <name evidence="1" type="ORF">OR61_03120</name>
</gene>
<dbReference type="AlphaFoldDB" id="A0AAJ0N6B7"/>
<dbReference type="Proteomes" id="UP000030969">
    <property type="component" value="Unassembled WGS sequence"/>
</dbReference>